<organism evidence="2 3">
    <name type="scientific">Phakopsora pachyrhizi</name>
    <name type="common">Asian soybean rust disease fungus</name>
    <dbReference type="NCBI Taxonomy" id="170000"/>
    <lineage>
        <taxon>Eukaryota</taxon>
        <taxon>Fungi</taxon>
        <taxon>Dikarya</taxon>
        <taxon>Basidiomycota</taxon>
        <taxon>Pucciniomycotina</taxon>
        <taxon>Pucciniomycetes</taxon>
        <taxon>Pucciniales</taxon>
        <taxon>Phakopsoraceae</taxon>
        <taxon>Phakopsora</taxon>
    </lineage>
</organism>
<protein>
    <submittedName>
        <fullName evidence="2">Expressed protein</fullName>
    </submittedName>
</protein>
<comment type="caution">
    <text evidence="2">The sequence shown here is derived from an EMBL/GenBank/DDBJ whole genome shotgun (WGS) entry which is preliminary data.</text>
</comment>
<evidence type="ECO:0000256" key="1">
    <source>
        <dbReference type="SAM" id="MobiDB-lite"/>
    </source>
</evidence>
<gene>
    <name evidence="2" type="ORF">PPACK8108_LOCUS21457</name>
</gene>
<proteinExistence type="predicted"/>
<evidence type="ECO:0000313" key="3">
    <source>
        <dbReference type="Proteomes" id="UP001153365"/>
    </source>
</evidence>
<dbReference type="EMBL" id="CALTRL010005812">
    <property type="protein sequence ID" value="CAH7686757.1"/>
    <property type="molecule type" value="Genomic_DNA"/>
</dbReference>
<feature type="region of interest" description="Disordered" evidence="1">
    <location>
        <begin position="92"/>
        <end position="132"/>
    </location>
</feature>
<dbReference type="AlphaFoldDB" id="A0AAV0BJL6"/>
<keyword evidence="3" id="KW-1185">Reference proteome</keyword>
<name>A0AAV0BJL6_PHAPC</name>
<sequence>MIAVKYISYLLYSHLVTRFILRFGKAMHLNNAFIAQEESEKEPINLKKMFSSDEHITADFLSLSSPSMVDRFEASSKNNYYPISDNEHLNHPEDFLSKLGDQQPRKKKSEDVNSGIISRSSPPPVQVTKKSSYEKKFYSEGSKSLLYQPLNPISFLKTPSQNSISQLEIPDGSYSTYSMKIPVDIPIYYLQNTNQIPNLPIGAQHYNNLYKHSESSAKPIITNLGENSYRTQIITPVKQQMSEKNWDLEELHKKSKQKNLLHQAENNDQRMIILNSLHLNETPKFVLKRPVEIVRNQAEETLSSGRGQLGESLINIKKRKRPAKNFNHHEVQEKNEINFEIDQLEKTFLALITRENQLLWPEMFQNYRILFEGILDNDNLLVLNVLQTLEYQIDIHQDKSLYIKNNEIIGFLKTPQTLKFKLASDYIVLTHNVENSNSKGFSFIINLKMGTVSFKDIVKHHFIPDGSEIAEWWGKVESKYDILRKKKFVAKMFLVYSMIINKVFSEKSEQDLFMKKEKQAVNFLIMVLNDANVDNKGKFFLEMKNMPHLSDLNSTKKKELENILNGFNFKVESTEYLSVDSQLGLTWRLIELWLIQYRYSFYRTLKTNFKLTENFKPFVNLLLKLHMKTF</sequence>
<reference evidence="2" key="1">
    <citation type="submission" date="2022-06" db="EMBL/GenBank/DDBJ databases">
        <authorList>
            <consortium name="SYNGENTA / RWTH Aachen University"/>
        </authorList>
    </citation>
    <scope>NUCLEOTIDE SEQUENCE</scope>
</reference>
<evidence type="ECO:0000313" key="2">
    <source>
        <dbReference type="EMBL" id="CAH7686757.1"/>
    </source>
</evidence>
<dbReference type="Proteomes" id="UP001153365">
    <property type="component" value="Unassembled WGS sequence"/>
</dbReference>
<accession>A0AAV0BJL6</accession>